<evidence type="ECO:0000256" key="1">
    <source>
        <dbReference type="SAM" id="MobiDB-lite"/>
    </source>
</evidence>
<dbReference type="EMBL" id="CAJNOJ010000049">
    <property type="protein sequence ID" value="CAF0959450.1"/>
    <property type="molecule type" value="Genomic_DNA"/>
</dbReference>
<reference evidence="2" key="1">
    <citation type="submission" date="2021-02" db="EMBL/GenBank/DDBJ databases">
        <authorList>
            <person name="Nowell W R."/>
        </authorList>
    </citation>
    <scope>NUCLEOTIDE SEQUENCE</scope>
</reference>
<evidence type="ECO:0000313" key="2">
    <source>
        <dbReference type="EMBL" id="CAF0959450.1"/>
    </source>
</evidence>
<protein>
    <submittedName>
        <fullName evidence="2">Uncharacterized protein</fullName>
    </submittedName>
</protein>
<dbReference type="Proteomes" id="UP000663852">
    <property type="component" value="Unassembled WGS sequence"/>
</dbReference>
<evidence type="ECO:0000313" key="3">
    <source>
        <dbReference type="Proteomes" id="UP000663852"/>
    </source>
</evidence>
<name>A0A814DRX1_ADIRI</name>
<organism evidence="2 3">
    <name type="scientific">Adineta ricciae</name>
    <name type="common">Rotifer</name>
    <dbReference type="NCBI Taxonomy" id="249248"/>
    <lineage>
        <taxon>Eukaryota</taxon>
        <taxon>Metazoa</taxon>
        <taxon>Spiralia</taxon>
        <taxon>Gnathifera</taxon>
        <taxon>Rotifera</taxon>
        <taxon>Eurotatoria</taxon>
        <taxon>Bdelloidea</taxon>
        <taxon>Adinetida</taxon>
        <taxon>Adinetidae</taxon>
        <taxon>Adineta</taxon>
    </lineage>
</organism>
<feature type="compositionally biased region" description="Basic and acidic residues" evidence="1">
    <location>
        <begin position="92"/>
        <end position="104"/>
    </location>
</feature>
<proteinExistence type="predicted"/>
<dbReference type="AlphaFoldDB" id="A0A814DRX1"/>
<accession>A0A814DRX1</accession>
<gene>
    <name evidence="2" type="ORF">EDS130_LOCUS12770</name>
</gene>
<sequence>MVLSTLSMTFLLWTRTNKYIKREKMADIDSDDFVDREMREYKLRTAYGGLLKKPRHKPSKYNHVQVAHSDGCCSSADSRDRHPHKHKHTHTPRHEAHDRAHQKLDPVYVQRGRVTKPSNRPKKSNTPPYSTEQSTSMKSPPTTEKKGCCCCCTIC</sequence>
<feature type="region of interest" description="Disordered" evidence="1">
    <location>
        <begin position="70"/>
        <end position="146"/>
    </location>
</feature>
<dbReference type="OrthoDB" id="10424718at2759"/>
<feature type="compositionally biased region" description="Polar residues" evidence="1">
    <location>
        <begin position="124"/>
        <end position="142"/>
    </location>
</feature>
<comment type="caution">
    <text evidence="2">The sequence shown here is derived from an EMBL/GenBank/DDBJ whole genome shotgun (WGS) entry which is preliminary data.</text>
</comment>
<feature type="compositionally biased region" description="Basic residues" evidence="1">
    <location>
        <begin position="81"/>
        <end position="91"/>
    </location>
</feature>